<dbReference type="RefSeq" id="WP_154809087.1">
    <property type="nucleotide sequence ID" value="NZ_VIAQ01000011.1"/>
</dbReference>
<gene>
    <name evidence="1" type="ORF">FKV42_04650</name>
</gene>
<organism evidence="1 2">
    <name type="scientific">Methanolobus vulcani</name>
    <dbReference type="NCBI Taxonomy" id="38026"/>
    <lineage>
        <taxon>Archaea</taxon>
        <taxon>Methanobacteriati</taxon>
        <taxon>Methanobacteriota</taxon>
        <taxon>Stenosarchaea group</taxon>
        <taxon>Methanomicrobia</taxon>
        <taxon>Methanosarcinales</taxon>
        <taxon>Methanosarcinaceae</taxon>
        <taxon>Methanolobus</taxon>
    </lineage>
</organism>
<dbReference type="AlphaFoldDB" id="A0A7Z8KQE0"/>
<reference evidence="1 2" key="1">
    <citation type="submission" date="2019-06" db="EMBL/GenBank/DDBJ databases">
        <title>Draft genome sequence of Methanolobus vulcani B1d.</title>
        <authorList>
            <person name="Creighbaum A.J."/>
            <person name="Ticak T."/>
            <person name="Hariraju D."/>
            <person name="Arivett B.A."/>
            <person name="Ferguson D.J.Jr."/>
        </authorList>
    </citation>
    <scope>NUCLEOTIDE SEQUENCE [LARGE SCALE GENOMIC DNA]</scope>
    <source>
        <strain evidence="1 2">B1d</strain>
    </source>
</reference>
<dbReference type="OrthoDB" id="135237at2157"/>
<dbReference type="Proteomes" id="UP000319335">
    <property type="component" value="Unassembled WGS sequence"/>
</dbReference>
<accession>A0A7Z8KQE0</accession>
<sequence length="138" mass="16245">MSMQEIDIYIEKIERNDLRSSDIPLILKALRQDAKTGQIELSKDDIHLFQVYLFFFQQLELANRSASSDVHAGDWRPVVDDFSMLKQMMDEMEKRKVIINVSWNAGGMAIYDIPDEIIYKNHLYYMVLAHLNKLYGRK</sequence>
<comment type="caution">
    <text evidence="1">The sequence shown here is derived from an EMBL/GenBank/DDBJ whole genome shotgun (WGS) entry which is preliminary data.</text>
</comment>
<evidence type="ECO:0000313" key="1">
    <source>
        <dbReference type="EMBL" id="TQD26748.1"/>
    </source>
</evidence>
<protein>
    <submittedName>
        <fullName evidence="1">Uncharacterized protein</fullName>
    </submittedName>
</protein>
<proteinExistence type="predicted"/>
<name>A0A7Z8KQE0_9EURY</name>
<evidence type="ECO:0000313" key="2">
    <source>
        <dbReference type="Proteomes" id="UP000319335"/>
    </source>
</evidence>
<keyword evidence="2" id="KW-1185">Reference proteome</keyword>
<dbReference type="EMBL" id="VIAQ01000011">
    <property type="protein sequence ID" value="TQD26748.1"/>
    <property type="molecule type" value="Genomic_DNA"/>
</dbReference>